<reference evidence="6" key="1">
    <citation type="submission" date="2021-03" db="EMBL/GenBank/DDBJ databases">
        <title>Chromosome level genome of the anhydrobiotic midge Polypedilum vanderplanki.</title>
        <authorList>
            <person name="Yoshida Y."/>
            <person name="Kikawada T."/>
            <person name="Gusev O."/>
        </authorList>
    </citation>
    <scope>NUCLEOTIDE SEQUENCE</scope>
    <source>
        <strain evidence="6">NIAS01</strain>
        <tissue evidence="6">Whole body or cell culture</tissue>
    </source>
</reference>
<sequence length="556" mass="63136">MSVNENQAVIKSAAFMTPQEYMKIQLKKQQLAKRLKLRSSISDFGENDSKIPAFNDFDRQKRKANPFIKESEQESKKARNQDITISCDDTIFELIHNTKTKITPNLEEPSYNTNKLENNCKDFVHIEGNQNDDQEEKQIIAPVKVVPIDWSIKSRIRILSPTAIVVSNQKSNIEVSGLTSFVRCLDANNTTSSLDTSDGTRFHQHLMFWQYPHLPWLNLINRNASINAQYTMEEKMSEVLINDWRDNFKNIFQLLRARQCPYFYVLTNQQTILFRAAGIGGLVEMHAFVSPTTKGFRQLLTDEDIEFIQPLKKNSDNESSSSSSPQCNTVTTDNQIDLPNQKNETEVDDEMTFLETLGVNKSEIKLKEDVKKKQKELEDDNGELSTILIDGVDCQALIGFLINAKNTITRVGKLAGIPPTIISPVGFLGGTLRKQELKCNKLRMEGEDYYSVELAGALLPHTIQSITTFLSQVKENYTMSMTSYSNTIAFTKSSKRLMEDLDSSQAFADHVFGRENLSDCGISNEILESMCRVELDAVSILERLQFNKNKGGFTFF</sequence>
<evidence type="ECO:0000256" key="5">
    <source>
        <dbReference type="SAM" id="MobiDB-lite"/>
    </source>
</evidence>
<dbReference type="EMBL" id="JADBJN010000002">
    <property type="protein sequence ID" value="KAG5676960.1"/>
    <property type="molecule type" value="Genomic_DNA"/>
</dbReference>
<comment type="similarity">
    <text evidence="4">Belongs to the DONSON family.</text>
</comment>
<dbReference type="AlphaFoldDB" id="A0A9J6C533"/>
<comment type="caution">
    <text evidence="6">The sequence shown here is derived from an EMBL/GenBank/DDBJ whole genome shotgun (WGS) entry which is preliminary data.</text>
</comment>
<accession>A0A9J6C533</accession>
<proteinExistence type="inferred from homology"/>
<evidence type="ECO:0000313" key="6">
    <source>
        <dbReference type="EMBL" id="KAG5676960.1"/>
    </source>
</evidence>
<feature type="region of interest" description="Disordered" evidence="5">
    <location>
        <begin position="312"/>
        <end position="345"/>
    </location>
</feature>
<evidence type="ECO:0000256" key="1">
    <source>
        <dbReference type="ARBA" id="ARBA00004123"/>
    </source>
</evidence>
<comment type="subcellular location">
    <subcellularLocation>
        <location evidence="1">Nucleus</location>
    </subcellularLocation>
</comment>
<gene>
    <name evidence="6" type="ORF">PVAND_006753</name>
</gene>
<name>A0A9J6C533_POLVA</name>
<evidence type="ECO:0000256" key="3">
    <source>
        <dbReference type="ARBA" id="ARBA00023242"/>
    </source>
</evidence>
<keyword evidence="3" id="KW-0539">Nucleus</keyword>
<protein>
    <submittedName>
        <fullName evidence="6">Uncharacterized protein</fullName>
    </submittedName>
</protein>
<organism evidence="6 7">
    <name type="scientific">Polypedilum vanderplanki</name>
    <name type="common">Sleeping chironomid midge</name>
    <dbReference type="NCBI Taxonomy" id="319348"/>
    <lineage>
        <taxon>Eukaryota</taxon>
        <taxon>Metazoa</taxon>
        <taxon>Ecdysozoa</taxon>
        <taxon>Arthropoda</taxon>
        <taxon>Hexapoda</taxon>
        <taxon>Insecta</taxon>
        <taxon>Pterygota</taxon>
        <taxon>Neoptera</taxon>
        <taxon>Endopterygota</taxon>
        <taxon>Diptera</taxon>
        <taxon>Nematocera</taxon>
        <taxon>Chironomoidea</taxon>
        <taxon>Chironomidae</taxon>
        <taxon>Chironominae</taxon>
        <taxon>Polypedilum</taxon>
        <taxon>Polypedilum</taxon>
    </lineage>
</organism>
<feature type="compositionally biased region" description="Polar residues" evidence="5">
    <location>
        <begin position="325"/>
        <end position="342"/>
    </location>
</feature>
<keyword evidence="2" id="KW-0217">Developmental protein</keyword>
<dbReference type="GO" id="GO:0005634">
    <property type="term" value="C:nucleus"/>
    <property type="evidence" value="ECO:0007669"/>
    <property type="project" value="UniProtKB-SubCell"/>
</dbReference>
<dbReference type="GO" id="GO:0033260">
    <property type="term" value="P:nuclear DNA replication"/>
    <property type="evidence" value="ECO:0007669"/>
    <property type="project" value="TreeGrafter"/>
</dbReference>
<dbReference type="PRINTS" id="PR02064">
    <property type="entry name" value="DONSON"/>
</dbReference>
<dbReference type="InterPro" id="IPR024861">
    <property type="entry name" value="Donson"/>
</dbReference>
<evidence type="ECO:0000256" key="2">
    <source>
        <dbReference type="ARBA" id="ARBA00022473"/>
    </source>
</evidence>
<dbReference type="Proteomes" id="UP001107558">
    <property type="component" value="Chromosome 2"/>
</dbReference>
<dbReference type="OrthoDB" id="534063at2759"/>
<evidence type="ECO:0000256" key="4">
    <source>
        <dbReference type="ARBA" id="ARBA00025806"/>
    </source>
</evidence>
<dbReference type="PANTHER" id="PTHR12972:SF0">
    <property type="entry name" value="PROTEIN DOWNSTREAM NEIGHBOR OF SON"/>
    <property type="match status" value="1"/>
</dbReference>
<dbReference type="PANTHER" id="PTHR12972">
    <property type="entry name" value="DOWNSTREAM NEIGHBOR OF SON"/>
    <property type="match status" value="1"/>
</dbReference>
<keyword evidence="7" id="KW-1185">Reference proteome</keyword>
<evidence type="ECO:0000313" key="7">
    <source>
        <dbReference type="Proteomes" id="UP001107558"/>
    </source>
</evidence>